<comment type="caution">
    <text evidence="1">The sequence shown here is derived from an EMBL/GenBank/DDBJ whole genome shotgun (WGS) entry which is preliminary data.</text>
</comment>
<dbReference type="Proteomes" id="UP000268093">
    <property type="component" value="Unassembled WGS sequence"/>
</dbReference>
<protein>
    <submittedName>
        <fullName evidence="1">Uncharacterized protein</fullName>
    </submittedName>
</protein>
<dbReference type="Gene3D" id="2.80.10.50">
    <property type="match status" value="1"/>
</dbReference>
<accession>A0A433DNH6</accession>
<gene>
    <name evidence="1" type="ORF">BC936DRAFT_145226</name>
</gene>
<organism evidence="1 2">
    <name type="scientific">Jimgerdemannia flammicorona</name>
    <dbReference type="NCBI Taxonomy" id="994334"/>
    <lineage>
        <taxon>Eukaryota</taxon>
        <taxon>Fungi</taxon>
        <taxon>Fungi incertae sedis</taxon>
        <taxon>Mucoromycota</taxon>
        <taxon>Mucoromycotina</taxon>
        <taxon>Endogonomycetes</taxon>
        <taxon>Endogonales</taxon>
        <taxon>Endogonaceae</taxon>
        <taxon>Jimgerdemannia</taxon>
    </lineage>
</organism>
<sequence>MTGMFQSDLHVVQSRRKFIEDAQLQRWQFCEEGFFYPLHDSNLVLDIRGDSDVKGTSILLYRRKETDNDNQLWKIEPLNSEPLDEPLEIEGPYNVSGDPFSFSEQEEYPFTMSGHSVWSSF</sequence>
<proteinExistence type="predicted"/>
<dbReference type="OrthoDB" id="9895617at2759"/>
<dbReference type="InterPro" id="IPR035992">
    <property type="entry name" value="Ricin_B-like_lectins"/>
</dbReference>
<dbReference type="SUPFAM" id="SSF50370">
    <property type="entry name" value="Ricin B-like lectins"/>
    <property type="match status" value="1"/>
</dbReference>
<name>A0A433DNH6_9FUNG</name>
<evidence type="ECO:0000313" key="1">
    <source>
        <dbReference type="EMBL" id="RUP52381.1"/>
    </source>
</evidence>
<dbReference type="PROSITE" id="PS50231">
    <property type="entry name" value="RICIN_B_LECTIN"/>
    <property type="match status" value="1"/>
</dbReference>
<dbReference type="EMBL" id="RBNI01000040">
    <property type="protein sequence ID" value="RUP52381.1"/>
    <property type="molecule type" value="Genomic_DNA"/>
</dbReference>
<reference evidence="1 2" key="1">
    <citation type="journal article" date="2018" name="New Phytol.">
        <title>Phylogenomics of Endogonaceae and evolution of mycorrhizas within Mucoromycota.</title>
        <authorList>
            <person name="Chang Y."/>
            <person name="Desiro A."/>
            <person name="Na H."/>
            <person name="Sandor L."/>
            <person name="Lipzen A."/>
            <person name="Clum A."/>
            <person name="Barry K."/>
            <person name="Grigoriev I.V."/>
            <person name="Martin F.M."/>
            <person name="Stajich J.E."/>
            <person name="Smith M.E."/>
            <person name="Bonito G."/>
            <person name="Spatafora J.W."/>
        </authorList>
    </citation>
    <scope>NUCLEOTIDE SEQUENCE [LARGE SCALE GENOMIC DNA]</scope>
    <source>
        <strain evidence="1 2">GMNB39</strain>
    </source>
</reference>
<keyword evidence="2" id="KW-1185">Reference proteome</keyword>
<evidence type="ECO:0000313" key="2">
    <source>
        <dbReference type="Proteomes" id="UP000268093"/>
    </source>
</evidence>